<dbReference type="Proteomes" id="UP000256405">
    <property type="component" value="Unassembled WGS sequence"/>
</dbReference>
<accession>A0A3E0EA38</accession>
<dbReference type="OrthoDB" id="821912at2"/>
<sequence length="198" mass="22654">MKNISHFFICFLLLFSCGKGRNASTVSRMDPANAGFSDSSANTRENTAEALDMQIPMSNEQLKKWIPEKVGEMEQRKILIGHKQGMKMSGAIATYQEKGQDGRQISMEVLDGAGATGAVMLKSISQKLTLDYEEQTETGYSRIYEREGVRVWEKLNFSDQFVEIEYVTEGRFHFIFKGHQILMEELWAFVREVRKEMS</sequence>
<dbReference type="PROSITE" id="PS51257">
    <property type="entry name" value="PROKAR_LIPOPROTEIN"/>
    <property type="match status" value="1"/>
</dbReference>
<protein>
    <submittedName>
        <fullName evidence="1">Uncharacterized protein</fullName>
    </submittedName>
</protein>
<keyword evidence="2" id="KW-1185">Reference proteome</keyword>
<evidence type="ECO:0000313" key="1">
    <source>
        <dbReference type="EMBL" id="REG94603.1"/>
    </source>
</evidence>
<name>A0A3E0EA38_9BACT</name>
<reference evidence="1 2" key="1">
    <citation type="submission" date="2018-08" db="EMBL/GenBank/DDBJ databases">
        <title>Genomic Encyclopedia of Archaeal and Bacterial Type Strains, Phase II (KMG-II): from individual species to whole genera.</title>
        <authorList>
            <person name="Goeker M."/>
        </authorList>
    </citation>
    <scope>NUCLEOTIDE SEQUENCE [LARGE SCALE GENOMIC DNA]</scope>
    <source>
        <strain evidence="1 2">DSM 15986</strain>
    </source>
</reference>
<proteinExistence type="predicted"/>
<organism evidence="1 2">
    <name type="scientific">Algoriphagus antarcticus</name>
    <dbReference type="NCBI Taxonomy" id="238540"/>
    <lineage>
        <taxon>Bacteria</taxon>
        <taxon>Pseudomonadati</taxon>
        <taxon>Bacteroidota</taxon>
        <taxon>Cytophagia</taxon>
        <taxon>Cytophagales</taxon>
        <taxon>Cyclobacteriaceae</taxon>
        <taxon>Algoriphagus</taxon>
    </lineage>
</organism>
<dbReference type="EMBL" id="QUNF01000001">
    <property type="protein sequence ID" value="REG94603.1"/>
    <property type="molecule type" value="Genomic_DNA"/>
</dbReference>
<dbReference type="AlphaFoldDB" id="A0A3E0EA38"/>
<dbReference type="RefSeq" id="WP_086541982.1">
    <property type="nucleotide sequence ID" value="NZ_MSSW01000040.1"/>
</dbReference>
<gene>
    <name evidence="1" type="ORF">C8N25_101439</name>
</gene>
<evidence type="ECO:0000313" key="2">
    <source>
        <dbReference type="Proteomes" id="UP000256405"/>
    </source>
</evidence>
<comment type="caution">
    <text evidence="1">The sequence shown here is derived from an EMBL/GenBank/DDBJ whole genome shotgun (WGS) entry which is preliminary data.</text>
</comment>